<proteinExistence type="predicted"/>
<dbReference type="PANTHER" id="PTHR37984:SF5">
    <property type="entry name" value="PROTEIN NYNRIN-LIKE"/>
    <property type="match status" value="1"/>
</dbReference>
<name>A0A371GN56_MUCPR</name>
<feature type="non-terminal residue" evidence="1">
    <location>
        <position position="1"/>
    </location>
</feature>
<dbReference type="OrthoDB" id="1745495at2759"/>
<dbReference type="Gene3D" id="3.10.10.10">
    <property type="entry name" value="HIV Type 1 Reverse Transcriptase, subunit A, domain 1"/>
    <property type="match status" value="1"/>
</dbReference>
<dbReference type="PANTHER" id="PTHR37984">
    <property type="entry name" value="PROTEIN CBG26694"/>
    <property type="match status" value="1"/>
</dbReference>
<dbReference type="InterPro" id="IPR043128">
    <property type="entry name" value="Rev_trsase/Diguanyl_cyclase"/>
</dbReference>
<dbReference type="Gene3D" id="3.30.70.270">
    <property type="match status" value="2"/>
</dbReference>
<dbReference type="InterPro" id="IPR050951">
    <property type="entry name" value="Retrovirus_Pol_polyprotein"/>
</dbReference>
<evidence type="ECO:0000313" key="1">
    <source>
        <dbReference type="EMBL" id="RDX91944.1"/>
    </source>
</evidence>
<sequence length="192" mass="22501">MPGLDRKIMEHKLPLLTDSAPVQQQLRRMRPKVALKIKEEVEKQWNAWFLTVANYPQWVANIVLVPKKDRKVRMCIDYKDLNKASPKDNFPLPHIDYIEDLQKLFVRLRKYKLRMNPAKCTFGIRIGKLLGFVVNERGIEVDPDKVKIIREMPTPKIESKIRGFLGRVNYIARFISQLTATCNPIFKLLCNK</sequence>
<organism evidence="1 2">
    <name type="scientific">Mucuna pruriens</name>
    <name type="common">Velvet bean</name>
    <name type="synonym">Dolichos pruriens</name>
    <dbReference type="NCBI Taxonomy" id="157652"/>
    <lineage>
        <taxon>Eukaryota</taxon>
        <taxon>Viridiplantae</taxon>
        <taxon>Streptophyta</taxon>
        <taxon>Embryophyta</taxon>
        <taxon>Tracheophyta</taxon>
        <taxon>Spermatophyta</taxon>
        <taxon>Magnoliopsida</taxon>
        <taxon>eudicotyledons</taxon>
        <taxon>Gunneridae</taxon>
        <taxon>Pentapetalae</taxon>
        <taxon>rosids</taxon>
        <taxon>fabids</taxon>
        <taxon>Fabales</taxon>
        <taxon>Fabaceae</taxon>
        <taxon>Papilionoideae</taxon>
        <taxon>50 kb inversion clade</taxon>
        <taxon>NPAAA clade</taxon>
        <taxon>indigoferoid/millettioid clade</taxon>
        <taxon>Phaseoleae</taxon>
        <taxon>Mucuna</taxon>
    </lineage>
</organism>
<evidence type="ECO:0000313" key="2">
    <source>
        <dbReference type="Proteomes" id="UP000257109"/>
    </source>
</evidence>
<keyword evidence="2" id="KW-1185">Reference proteome</keyword>
<accession>A0A371GN56</accession>
<dbReference type="EMBL" id="QJKJ01004990">
    <property type="protein sequence ID" value="RDX91944.1"/>
    <property type="molecule type" value="Genomic_DNA"/>
</dbReference>
<reference evidence="1" key="1">
    <citation type="submission" date="2018-05" db="EMBL/GenBank/DDBJ databases">
        <title>Draft genome of Mucuna pruriens seed.</title>
        <authorList>
            <person name="Nnadi N.E."/>
            <person name="Vos R."/>
            <person name="Hasami M.H."/>
            <person name="Devisetty U.K."/>
            <person name="Aguiy J.C."/>
        </authorList>
    </citation>
    <scope>NUCLEOTIDE SEQUENCE [LARGE SCALE GENOMIC DNA]</scope>
    <source>
        <strain evidence="1">JCA_2017</strain>
    </source>
</reference>
<dbReference type="AlphaFoldDB" id="A0A371GN56"/>
<dbReference type="InterPro" id="IPR043502">
    <property type="entry name" value="DNA/RNA_pol_sf"/>
</dbReference>
<comment type="caution">
    <text evidence="1">The sequence shown here is derived from an EMBL/GenBank/DDBJ whole genome shotgun (WGS) entry which is preliminary data.</text>
</comment>
<protein>
    <submittedName>
        <fullName evidence="1">Retrovirus-related Pol polyprotein from transposon gypsy</fullName>
    </submittedName>
</protein>
<gene>
    <name evidence="1" type="primary">pol</name>
    <name evidence="1" type="ORF">CR513_25987</name>
</gene>
<dbReference type="SUPFAM" id="SSF56672">
    <property type="entry name" value="DNA/RNA polymerases"/>
    <property type="match status" value="1"/>
</dbReference>
<dbReference type="Proteomes" id="UP000257109">
    <property type="component" value="Unassembled WGS sequence"/>
</dbReference>